<proteinExistence type="predicted"/>
<dbReference type="EMBL" id="PPHD01041968">
    <property type="protein sequence ID" value="POI24350.1"/>
    <property type="molecule type" value="Genomic_DNA"/>
</dbReference>
<evidence type="ECO:0000313" key="2">
    <source>
        <dbReference type="Proteomes" id="UP000237246"/>
    </source>
</evidence>
<evidence type="ECO:0000313" key="1">
    <source>
        <dbReference type="EMBL" id="POI24350.1"/>
    </source>
</evidence>
<gene>
    <name evidence="1" type="ORF">CIB84_011900</name>
</gene>
<protein>
    <submittedName>
        <fullName evidence="1">Uncharacterized protein</fullName>
    </submittedName>
</protein>
<accession>A0A2P4SJS8</accession>
<keyword evidence="2" id="KW-1185">Reference proteome</keyword>
<dbReference type="AlphaFoldDB" id="A0A2P4SJS8"/>
<name>A0A2P4SJS8_BAMTH</name>
<dbReference type="Proteomes" id="UP000237246">
    <property type="component" value="Unassembled WGS sequence"/>
</dbReference>
<organism evidence="1 2">
    <name type="scientific">Bambusicola thoracicus</name>
    <name type="common">Chinese bamboo-partridge</name>
    <name type="synonym">Perdix thoracica</name>
    <dbReference type="NCBI Taxonomy" id="9083"/>
    <lineage>
        <taxon>Eukaryota</taxon>
        <taxon>Metazoa</taxon>
        <taxon>Chordata</taxon>
        <taxon>Craniata</taxon>
        <taxon>Vertebrata</taxon>
        <taxon>Euteleostomi</taxon>
        <taxon>Archelosauria</taxon>
        <taxon>Archosauria</taxon>
        <taxon>Dinosauria</taxon>
        <taxon>Saurischia</taxon>
        <taxon>Theropoda</taxon>
        <taxon>Coelurosauria</taxon>
        <taxon>Aves</taxon>
        <taxon>Neognathae</taxon>
        <taxon>Galloanserae</taxon>
        <taxon>Galliformes</taxon>
        <taxon>Phasianidae</taxon>
        <taxon>Perdicinae</taxon>
        <taxon>Bambusicola</taxon>
    </lineage>
</organism>
<sequence>MYNSAYILDDHPDDEIPTQQAIQESLQDIHKMERSANAIEDESFLCVGSKEREEIIAAIRTVKYKSTTLHRS</sequence>
<reference evidence="1 2" key="1">
    <citation type="submission" date="2018-01" db="EMBL/GenBank/DDBJ databases">
        <title>Comparison of the Chinese Bamboo Partridge and Red Junglefowl genome sequences highlights the importance of demography in genome evolution.</title>
        <authorList>
            <person name="Tiley G.P."/>
            <person name="Kimball R.T."/>
            <person name="Braun E.L."/>
            <person name="Burleigh J.G."/>
        </authorList>
    </citation>
    <scope>NUCLEOTIDE SEQUENCE [LARGE SCALE GENOMIC DNA]</scope>
    <source>
        <strain evidence="1">RTK389</strain>
        <tissue evidence="1">Blood</tissue>
    </source>
</reference>
<feature type="non-terminal residue" evidence="1">
    <location>
        <position position="72"/>
    </location>
</feature>
<comment type="caution">
    <text evidence="1">The sequence shown here is derived from an EMBL/GenBank/DDBJ whole genome shotgun (WGS) entry which is preliminary data.</text>
</comment>